<keyword evidence="1 2" id="KW-0812">Transmembrane</keyword>
<gene>
    <name evidence="2" type="ORF">BSAL_91385</name>
</gene>
<organism evidence="2 3">
    <name type="scientific">Bodo saltans</name>
    <name type="common">Flagellated protozoan</name>
    <dbReference type="NCBI Taxonomy" id="75058"/>
    <lineage>
        <taxon>Eukaryota</taxon>
        <taxon>Discoba</taxon>
        <taxon>Euglenozoa</taxon>
        <taxon>Kinetoplastea</taxon>
        <taxon>Metakinetoplastina</taxon>
        <taxon>Eubodonida</taxon>
        <taxon>Bodonidae</taxon>
        <taxon>Bodo</taxon>
    </lineage>
</organism>
<sequence length="49" mass="5293">MASLYETHFSSVGYLIGLALVVALVMLPVLAMGLRSKSIFQRRGAGLVR</sequence>
<keyword evidence="1" id="KW-1133">Transmembrane helix</keyword>
<proteinExistence type="predicted"/>
<evidence type="ECO:0000313" key="2">
    <source>
        <dbReference type="EMBL" id="CUG86031.1"/>
    </source>
</evidence>
<protein>
    <submittedName>
        <fullName evidence="2">Transmembrane protein, putative</fullName>
    </submittedName>
</protein>
<evidence type="ECO:0000313" key="3">
    <source>
        <dbReference type="Proteomes" id="UP000051952"/>
    </source>
</evidence>
<reference evidence="3" key="1">
    <citation type="submission" date="2015-09" db="EMBL/GenBank/DDBJ databases">
        <authorList>
            <consortium name="Pathogen Informatics"/>
        </authorList>
    </citation>
    <scope>NUCLEOTIDE SEQUENCE [LARGE SCALE GENOMIC DNA]</scope>
    <source>
        <strain evidence="3">Lake Konstanz</strain>
    </source>
</reference>
<dbReference type="AlphaFoldDB" id="A0A0S4JA68"/>
<keyword evidence="3" id="KW-1185">Reference proteome</keyword>
<keyword evidence="1" id="KW-0472">Membrane</keyword>
<dbReference type="VEuPathDB" id="TriTrypDB:BSAL_91385"/>
<dbReference type="EMBL" id="CYKH01001231">
    <property type="protein sequence ID" value="CUG86031.1"/>
    <property type="molecule type" value="Genomic_DNA"/>
</dbReference>
<name>A0A0S4JA68_BODSA</name>
<feature type="transmembrane region" description="Helical" evidence="1">
    <location>
        <begin position="12"/>
        <end position="34"/>
    </location>
</feature>
<accession>A0A0S4JA68</accession>
<dbReference type="Proteomes" id="UP000051952">
    <property type="component" value="Unassembled WGS sequence"/>
</dbReference>
<evidence type="ECO:0000256" key="1">
    <source>
        <dbReference type="SAM" id="Phobius"/>
    </source>
</evidence>